<organism evidence="3 4">
    <name type="scientific">Brevundimonas faecalis</name>
    <dbReference type="NCBI Taxonomy" id="947378"/>
    <lineage>
        <taxon>Bacteria</taxon>
        <taxon>Pseudomonadati</taxon>
        <taxon>Pseudomonadota</taxon>
        <taxon>Alphaproteobacteria</taxon>
        <taxon>Caulobacterales</taxon>
        <taxon>Caulobacteraceae</taxon>
        <taxon>Brevundimonas</taxon>
    </lineage>
</organism>
<sequence>MQTTGGIRAVADGLGRGLGWGLGAVCAAALMLAATPAGAISGHAQTPAQASAQASAPAGRATLNPAPARRADEGFGPYPLMVIRGATLIDGTGAPPMGPVDIVIQNDKITDIIQSGWPGMPERQNRPPLNAAHEIDARGMYVMPGFVDMHAHGGSPQKAPDLEYVYKLWLAHGVTTVRGVSLASQDIAVSEKARSARGEIVAPRIYNYQTIGSGWSRGRIRNPEMAREWVRWGKANGIDGIKFFLRGDETPEVVLAAIDEAKKNGMGTVAHIAQPGVAQLNARDLAEAGLGTVTHFYGHFEALLGGRRIQNYPTDYNFYDEQKRFGEAAEIWKEVEPGTPEWFEYLEEQKKTGVVFDPTMTIYAASRDLMRARNAPWHELYTLPSLADYFQSTRDNHGSYFFDWTTSNEVAWRHFYERFMRLVNDYKNIGGRVTVGSDSGFIWKLYGFGYIEELELLQEAGFNPLEIVRAATMDGATTLAEPTGQAPTFGVVRPGMSADLVITSENPLANFKTLYGTGHERLSPENRIETVGGVRWTVTRGVAYDAPALLADVRAMVERQRRERGEAPAGAASGR</sequence>
<feature type="compositionally biased region" description="Low complexity" evidence="1">
    <location>
        <begin position="48"/>
        <end position="58"/>
    </location>
</feature>
<comment type="caution">
    <text evidence="3">The sequence shown here is derived from an EMBL/GenBank/DDBJ whole genome shotgun (WGS) entry which is preliminary data.</text>
</comment>
<reference evidence="3 4" key="1">
    <citation type="submission" date="2024-06" db="EMBL/GenBank/DDBJ databases">
        <title>Sorghum-associated microbial communities from plants grown in Nebraska, USA.</title>
        <authorList>
            <person name="Schachtman D."/>
        </authorList>
    </citation>
    <scope>NUCLEOTIDE SEQUENCE [LARGE SCALE GENOMIC DNA]</scope>
    <source>
        <strain evidence="3 4">2814</strain>
    </source>
</reference>
<keyword evidence="4" id="KW-1185">Reference proteome</keyword>
<evidence type="ECO:0000313" key="4">
    <source>
        <dbReference type="Proteomes" id="UP001549313"/>
    </source>
</evidence>
<dbReference type="PANTHER" id="PTHR43135">
    <property type="entry name" value="ALPHA-D-RIBOSE 1-METHYLPHOSPHONATE 5-TRIPHOSPHATE DIPHOSPHATASE"/>
    <property type="match status" value="1"/>
</dbReference>
<dbReference type="Proteomes" id="UP001549313">
    <property type="component" value="Unassembled WGS sequence"/>
</dbReference>
<dbReference type="SUPFAM" id="SSF51338">
    <property type="entry name" value="Composite domain of metallo-dependent hydrolases"/>
    <property type="match status" value="1"/>
</dbReference>
<protein>
    <submittedName>
        <fullName evidence="3">Imidazolonepropionase-like amidohydrolase</fullName>
    </submittedName>
</protein>
<evidence type="ECO:0000259" key="2">
    <source>
        <dbReference type="Pfam" id="PF01979"/>
    </source>
</evidence>
<dbReference type="RefSeq" id="WP_354089802.1">
    <property type="nucleotide sequence ID" value="NZ_JBEPTF010000004.1"/>
</dbReference>
<proteinExistence type="predicted"/>
<dbReference type="Gene3D" id="2.30.40.10">
    <property type="entry name" value="Urease, subunit C, domain 1"/>
    <property type="match status" value="2"/>
</dbReference>
<dbReference type="InterPro" id="IPR051781">
    <property type="entry name" value="Metallo-dep_Hydrolase"/>
</dbReference>
<dbReference type="Pfam" id="PF01979">
    <property type="entry name" value="Amidohydro_1"/>
    <property type="match status" value="1"/>
</dbReference>
<feature type="region of interest" description="Disordered" evidence="1">
    <location>
        <begin position="48"/>
        <end position="70"/>
    </location>
</feature>
<accession>A0ABV2REF0</accession>
<feature type="domain" description="Amidohydrolase-related" evidence="2">
    <location>
        <begin position="141"/>
        <end position="513"/>
    </location>
</feature>
<gene>
    <name evidence="3" type="ORF">ABIE19_002784</name>
</gene>
<dbReference type="InterPro" id="IPR011059">
    <property type="entry name" value="Metal-dep_hydrolase_composite"/>
</dbReference>
<dbReference type="Gene3D" id="3.20.20.140">
    <property type="entry name" value="Metal-dependent hydrolases"/>
    <property type="match status" value="2"/>
</dbReference>
<dbReference type="PANTHER" id="PTHR43135:SF3">
    <property type="entry name" value="ALPHA-D-RIBOSE 1-METHYLPHOSPHONATE 5-TRIPHOSPHATE DIPHOSPHATASE"/>
    <property type="match status" value="1"/>
</dbReference>
<dbReference type="InterPro" id="IPR032466">
    <property type="entry name" value="Metal_Hydrolase"/>
</dbReference>
<dbReference type="SUPFAM" id="SSF51556">
    <property type="entry name" value="Metallo-dependent hydrolases"/>
    <property type="match status" value="1"/>
</dbReference>
<evidence type="ECO:0000256" key="1">
    <source>
        <dbReference type="SAM" id="MobiDB-lite"/>
    </source>
</evidence>
<dbReference type="EMBL" id="JBEPTF010000004">
    <property type="protein sequence ID" value="MET4684835.1"/>
    <property type="molecule type" value="Genomic_DNA"/>
</dbReference>
<dbReference type="InterPro" id="IPR006680">
    <property type="entry name" value="Amidohydro-rel"/>
</dbReference>
<evidence type="ECO:0000313" key="3">
    <source>
        <dbReference type="EMBL" id="MET4684835.1"/>
    </source>
</evidence>
<name>A0ABV2REF0_9CAUL</name>